<keyword evidence="3" id="KW-1185">Reference proteome</keyword>
<sequence>MLAVVSAAAGGREDANEYEDSEGGAHARQCALSRTSLSGGRVDASTELPQRADPSHTQRRRITLNGTHPRLT</sequence>
<evidence type="ECO:0000313" key="2">
    <source>
        <dbReference type="EMBL" id="GAA5154872.1"/>
    </source>
</evidence>
<reference evidence="3" key="1">
    <citation type="journal article" date="2019" name="Int. J. Syst. Evol. Microbiol.">
        <title>The Global Catalogue of Microorganisms (GCM) 10K type strain sequencing project: providing services to taxonomists for standard genome sequencing and annotation.</title>
        <authorList>
            <consortium name="The Broad Institute Genomics Platform"/>
            <consortium name="The Broad Institute Genome Sequencing Center for Infectious Disease"/>
            <person name="Wu L."/>
            <person name="Ma J."/>
        </authorList>
    </citation>
    <scope>NUCLEOTIDE SEQUENCE [LARGE SCALE GENOMIC DNA]</scope>
    <source>
        <strain evidence="3">JCM 18459</strain>
    </source>
</reference>
<accession>A0ABP9PZZ1</accession>
<name>A0ABP9PZZ1_9ACTN</name>
<dbReference type="Proteomes" id="UP001500221">
    <property type="component" value="Unassembled WGS sequence"/>
</dbReference>
<evidence type="ECO:0000313" key="3">
    <source>
        <dbReference type="Proteomes" id="UP001500221"/>
    </source>
</evidence>
<evidence type="ECO:0000256" key="1">
    <source>
        <dbReference type="SAM" id="MobiDB-lite"/>
    </source>
</evidence>
<feature type="region of interest" description="Disordered" evidence="1">
    <location>
        <begin position="1"/>
        <end position="72"/>
    </location>
</feature>
<dbReference type="EMBL" id="BAABKG010000005">
    <property type="protein sequence ID" value="GAA5154872.1"/>
    <property type="molecule type" value="Genomic_DNA"/>
</dbReference>
<protein>
    <submittedName>
        <fullName evidence="2">Uncharacterized protein</fullName>
    </submittedName>
</protein>
<comment type="caution">
    <text evidence="2">The sequence shown here is derived from an EMBL/GenBank/DDBJ whole genome shotgun (WGS) entry which is preliminary data.</text>
</comment>
<organism evidence="2 3">
    <name type="scientific">Nocardioides marinquilinus</name>
    <dbReference type="NCBI Taxonomy" id="1210400"/>
    <lineage>
        <taxon>Bacteria</taxon>
        <taxon>Bacillati</taxon>
        <taxon>Actinomycetota</taxon>
        <taxon>Actinomycetes</taxon>
        <taxon>Propionibacteriales</taxon>
        <taxon>Nocardioidaceae</taxon>
        <taxon>Nocardioides</taxon>
    </lineage>
</organism>
<proteinExistence type="predicted"/>
<gene>
    <name evidence="2" type="ORF">GCM10023340_39130</name>
</gene>